<dbReference type="EMBL" id="JUEU01000101">
    <property type="protein sequence ID" value="KOP59853.1"/>
    <property type="molecule type" value="Genomic_DNA"/>
</dbReference>
<sequence length="171" mass="19387">MTYTPDQTRRILKTEQSEYVKQAIEKARVAPASHEGSLNPSQRTFFVFTNMHAALERFAALSLEGWTLDHSAPALAVGQFTPLGFTAVAPEEVFETYMPVIAARAERDYAKEVEDHNKQAVRIKERDTFIEFEFQRLEQERLAALRAEIASRYDSPTAFHNTNGDAVKLHA</sequence>
<dbReference type="RefSeq" id="WP_053486448.1">
    <property type="nucleotide sequence ID" value="NZ_JUEU01000101.1"/>
</dbReference>
<gene>
    <name evidence="1" type="ORF">OX90_09470</name>
</gene>
<reference evidence="1 2" key="1">
    <citation type="submission" date="2015-09" db="EMBL/GenBank/DDBJ databases">
        <title>Genome analysis of Pseudomonas syringae pv. porri LMG.</title>
        <authorList>
            <person name="Rombouts S."/>
        </authorList>
    </citation>
    <scope>NUCLEOTIDE SEQUENCE [LARGE SCALE GENOMIC DNA]</scope>
    <source>
        <strain evidence="1 2">LMG 28496</strain>
    </source>
</reference>
<name>A0ABR5JQU1_9PSED</name>
<evidence type="ECO:0000313" key="1">
    <source>
        <dbReference type="EMBL" id="KOP59853.1"/>
    </source>
</evidence>
<organism evidence="1 2">
    <name type="scientific">Pseudomonas coronafaciens pv. porri</name>
    <dbReference type="NCBI Taxonomy" id="83964"/>
    <lineage>
        <taxon>Bacteria</taxon>
        <taxon>Pseudomonadati</taxon>
        <taxon>Pseudomonadota</taxon>
        <taxon>Gammaproteobacteria</taxon>
        <taxon>Pseudomonadales</taxon>
        <taxon>Pseudomonadaceae</taxon>
        <taxon>Pseudomonas</taxon>
        <taxon>Pseudomonas coronafaciens</taxon>
    </lineage>
</organism>
<proteinExistence type="predicted"/>
<accession>A0ABR5JQU1</accession>
<dbReference type="Proteomes" id="UP000037201">
    <property type="component" value="Unassembled WGS sequence"/>
</dbReference>
<comment type="caution">
    <text evidence="1">The sequence shown here is derived from an EMBL/GenBank/DDBJ whole genome shotgun (WGS) entry which is preliminary data.</text>
</comment>
<keyword evidence="2" id="KW-1185">Reference proteome</keyword>
<protein>
    <submittedName>
        <fullName evidence="1">Uncharacterized protein</fullName>
    </submittedName>
</protein>
<evidence type="ECO:0000313" key="2">
    <source>
        <dbReference type="Proteomes" id="UP000037201"/>
    </source>
</evidence>